<dbReference type="PANTHER" id="PTHR11909">
    <property type="entry name" value="CASEIN KINASE-RELATED"/>
    <property type="match status" value="1"/>
</dbReference>
<dbReference type="InterPro" id="IPR000719">
    <property type="entry name" value="Prot_kinase_dom"/>
</dbReference>
<proteinExistence type="predicted"/>
<dbReference type="Gene3D" id="1.10.510.10">
    <property type="entry name" value="Transferase(Phosphotransferase) domain 1"/>
    <property type="match status" value="1"/>
</dbReference>
<sequence length="246" mass="28363">MRQIGKFLLCKLTVGEIVDTWKIRRLLGEGGFGAVYEVVNTKTELSYAMKTELMSEALKVLKMEVYVMRQANTNKAKHIVQCEDTGSYNDFLYVVMTMVGKSLQDVRKMCPGQKFSLGTALSIGIQSLEAIEELHQIGFLHRDIKPSNFAIGRPEINELRKVYLLDFGMCRRYTDDNKQIRRPRSVAGFRGTIRYAPLSCHIRRETCRKDDIESWLYQQIEITRGALPWRSLEEKNEVCFLSSDMT</sequence>
<reference evidence="4" key="1">
    <citation type="submission" date="2022-11" db="UniProtKB">
        <authorList>
            <consortium name="WormBaseParasite"/>
        </authorList>
    </citation>
    <scope>IDENTIFICATION</scope>
</reference>
<dbReference type="GO" id="GO:0004672">
    <property type="term" value="F:protein kinase activity"/>
    <property type="evidence" value="ECO:0007669"/>
    <property type="project" value="InterPro"/>
</dbReference>
<keyword evidence="3" id="KW-1185">Reference proteome</keyword>
<dbReference type="Proteomes" id="UP000887577">
    <property type="component" value="Unplaced"/>
</dbReference>
<evidence type="ECO:0000313" key="3">
    <source>
        <dbReference type="Proteomes" id="UP000887577"/>
    </source>
</evidence>
<evidence type="ECO:0000313" key="4">
    <source>
        <dbReference type="WBParaSite" id="PSU_v2.g15806.t1"/>
    </source>
</evidence>
<dbReference type="InterPro" id="IPR011009">
    <property type="entry name" value="Kinase-like_dom_sf"/>
</dbReference>
<dbReference type="PROSITE" id="PS50011">
    <property type="entry name" value="PROTEIN_KINASE_DOM"/>
    <property type="match status" value="1"/>
</dbReference>
<evidence type="ECO:0000256" key="1">
    <source>
        <dbReference type="PROSITE-ProRule" id="PRU10141"/>
    </source>
</evidence>
<accession>A0A914Y954</accession>
<dbReference type="SMART" id="SM00220">
    <property type="entry name" value="S_TKc"/>
    <property type="match status" value="1"/>
</dbReference>
<dbReference type="SUPFAM" id="SSF56112">
    <property type="entry name" value="Protein kinase-like (PK-like)"/>
    <property type="match status" value="1"/>
</dbReference>
<dbReference type="Pfam" id="PF00069">
    <property type="entry name" value="Pkinase"/>
    <property type="match status" value="1"/>
</dbReference>
<dbReference type="WBParaSite" id="PSU_v2.g15806.t1">
    <property type="protein sequence ID" value="PSU_v2.g15806.t1"/>
    <property type="gene ID" value="PSU_v2.g15806"/>
</dbReference>
<organism evidence="3 4">
    <name type="scientific">Panagrolaimus superbus</name>
    <dbReference type="NCBI Taxonomy" id="310955"/>
    <lineage>
        <taxon>Eukaryota</taxon>
        <taxon>Metazoa</taxon>
        <taxon>Ecdysozoa</taxon>
        <taxon>Nematoda</taxon>
        <taxon>Chromadorea</taxon>
        <taxon>Rhabditida</taxon>
        <taxon>Tylenchina</taxon>
        <taxon>Panagrolaimomorpha</taxon>
        <taxon>Panagrolaimoidea</taxon>
        <taxon>Panagrolaimidae</taxon>
        <taxon>Panagrolaimus</taxon>
    </lineage>
</organism>
<protein>
    <submittedName>
        <fullName evidence="4">Protein kinase domain-containing protein</fullName>
    </submittedName>
</protein>
<dbReference type="AlphaFoldDB" id="A0A914Y954"/>
<dbReference type="PROSITE" id="PS00107">
    <property type="entry name" value="PROTEIN_KINASE_ATP"/>
    <property type="match status" value="1"/>
</dbReference>
<keyword evidence="1" id="KW-0547">Nucleotide-binding</keyword>
<evidence type="ECO:0000259" key="2">
    <source>
        <dbReference type="PROSITE" id="PS50011"/>
    </source>
</evidence>
<dbReference type="GO" id="GO:0005524">
    <property type="term" value="F:ATP binding"/>
    <property type="evidence" value="ECO:0007669"/>
    <property type="project" value="UniProtKB-UniRule"/>
</dbReference>
<feature type="domain" description="Protein kinase" evidence="2">
    <location>
        <begin position="21"/>
        <end position="246"/>
    </location>
</feature>
<keyword evidence="1" id="KW-0067">ATP-binding</keyword>
<feature type="binding site" evidence="1">
    <location>
        <position position="50"/>
    </location>
    <ligand>
        <name>ATP</name>
        <dbReference type="ChEBI" id="CHEBI:30616"/>
    </ligand>
</feature>
<name>A0A914Y954_9BILA</name>
<dbReference type="InterPro" id="IPR050235">
    <property type="entry name" value="CK1_Ser-Thr_kinase"/>
</dbReference>
<dbReference type="InterPro" id="IPR017441">
    <property type="entry name" value="Protein_kinase_ATP_BS"/>
</dbReference>